<evidence type="ECO:0000313" key="10">
    <source>
        <dbReference type="Proteomes" id="UP000194003"/>
    </source>
</evidence>
<gene>
    <name evidence="9" type="ORF">MAIT1_04096</name>
</gene>
<feature type="transmembrane region" description="Helical" evidence="7">
    <location>
        <begin position="291"/>
        <end position="311"/>
    </location>
</feature>
<dbReference type="GO" id="GO:0005886">
    <property type="term" value="C:plasma membrane"/>
    <property type="evidence" value="ECO:0007669"/>
    <property type="project" value="UniProtKB-SubCell"/>
</dbReference>
<keyword evidence="4 7" id="KW-0812">Transmembrane</keyword>
<keyword evidence="3" id="KW-1003">Cell membrane</keyword>
<evidence type="ECO:0000256" key="1">
    <source>
        <dbReference type="ARBA" id="ARBA00004651"/>
    </source>
</evidence>
<accession>A0A1Y2K4P3</accession>
<dbReference type="Pfam" id="PF03176">
    <property type="entry name" value="MMPL"/>
    <property type="match status" value="1"/>
</dbReference>
<reference evidence="9 10" key="1">
    <citation type="journal article" date="2016" name="BMC Genomics">
        <title>Combined genomic and structural analyses of a cultured magnetotactic bacterium reveals its niche adaptation to a dynamic environment.</title>
        <authorList>
            <person name="Araujo A.C."/>
            <person name="Morillo V."/>
            <person name="Cypriano J."/>
            <person name="Teixeira L.C."/>
            <person name="Leao P."/>
            <person name="Lyra S."/>
            <person name="Almeida L.G."/>
            <person name="Bazylinski D.A."/>
            <person name="Vasconcellos A.T."/>
            <person name="Abreu F."/>
            <person name="Lins U."/>
        </authorList>
    </citation>
    <scope>NUCLEOTIDE SEQUENCE [LARGE SCALE GENOMIC DNA]</scope>
    <source>
        <strain evidence="9 10">IT-1</strain>
    </source>
</reference>
<evidence type="ECO:0000256" key="2">
    <source>
        <dbReference type="ARBA" id="ARBA00010157"/>
    </source>
</evidence>
<organism evidence="9 10">
    <name type="scientific">Magnetofaba australis IT-1</name>
    <dbReference type="NCBI Taxonomy" id="1434232"/>
    <lineage>
        <taxon>Bacteria</taxon>
        <taxon>Pseudomonadati</taxon>
        <taxon>Pseudomonadota</taxon>
        <taxon>Magnetococcia</taxon>
        <taxon>Magnetococcales</taxon>
        <taxon>Magnetococcaceae</taxon>
        <taxon>Magnetofaba</taxon>
    </lineage>
</organism>
<evidence type="ECO:0000256" key="4">
    <source>
        <dbReference type="ARBA" id="ARBA00022692"/>
    </source>
</evidence>
<dbReference type="EMBL" id="LVJN01000019">
    <property type="protein sequence ID" value="OSM04229.1"/>
    <property type="molecule type" value="Genomic_DNA"/>
</dbReference>
<protein>
    <submittedName>
        <fullName evidence="9">Putative transport protein</fullName>
    </submittedName>
</protein>
<feature type="transmembrane region" description="Helical" evidence="7">
    <location>
        <begin position="317"/>
        <end position="339"/>
    </location>
</feature>
<dbReference type="PANTHER" id="PTHR33406:SF6">
    <property type="entry name" value="MEMBRANE PROTEIN YDGH-RELATED"/>
    <property type="match status" value="1"/>
</dbReference>
<proteinExistence type="inferred from homology"/>
<evidence type="ECO:0000256" key="5">
    <source>
        <dbReference type="ARBA" id="ARBA00022989"/>
    </source>
</evidence>
<feature type="domain" description="SSD" evidence="8">
    <location>
        <begin position="294"/>
        <end position="418"/>
    </location>
</feature>
<evidence type="ECO:0000256" key="7">
    <source>
        <dbReference type="SAM" id="Phobius"/>
    </source>
</evidence>
<comment type="subcellular location">
    <subcellularLocation>
        <location evidence="1">Cell membrane</location>
        <topology evidence="1">Multi-pass membrane protein</topology>
    </subcellularLocation>
</comment>
<comment type="similarity">
    <text evidence="2">Belongs to the resistance-nodulation-cell division (RND) (TC 2.A.6) family. MmpL subfamily.</text>
</comment>
<feature type="transmembrane region" description="Helical" evidence="7">
    <location>
        <begin position="447"/>
        <end position="464"/>
    </location>
</feature>
<dbReference type="PANTHER" id="PTHR33406">
    <property type="entry name" value="MEMBRANE PROTEIN MJ1562-RELATED"/>
    <property type="match status" value="1"/>
</dbReference>
<dbReference type="STRING" id="1434232.MAIT1_04096"/>
<dbReference type="AlphaFoldDB" id="A0A1Y2K4P3"/>
<dbReference type="Proteomes" id="UP000194003">
    <property type="component" value="Unassembled WGS sequence"/>
</dbReference>
<name>A0A1Y2K4P3_9PROT</name>
<dbReference type="SUPFAM" id="SSF82866">
    <property type="entry name" value="Multidrug efflux transporter AcrB transmembrane domain"/>
    <property type="match status" value="1"/>
</dbReference>
<keyword evidence="6 7" id="KW-0472">Membrane</keyword>
<dbReference type="InterPro" id="IPR004869">
    <property type="entry name" value="MMPL_dom"/>
</dbReference>
<dbReference type="Gene3D" id="1.20.1640.10">
    <property type="entry name" value="Multidrug efflux transporter AcrB transmembrane domain"/>
    <property type="match status" value="1"/>
</dbReference>
<evidence type="ECO:0000256" key="6">
    <source>
        <dbReference type="ARBA" id="ARBA00023136"/>
    </source>
</evidence>
<sequence>MDLFMKKTLLSLYDKAILARPILTLLIIAACVAWLGIQAQALRIDISADSLVLENDADLNYYRSMSGRYAGDDFLIVTYTPKADLFTQETLADLKQLRDELAAMERVSSVTSALDAPLLQSPPVTLADIQKETRTLLTPGLDLEMARRELTSSPLYSNLLVGKSGKTTAIQLNFKRDPIYVSLLTERDQLRSKRLEPGFSAQEQQRLDSVTLRFKEHSDALADQEERDIAAIRAIMARHADKATLHLGGAPMIVNDMIHFVRHDIRTFGLAVLGMLALLLWIAFRSALWVILPMITAVAASVSAVGLFALFGWKITIVSSNFPALLLIFILSLSIHLAVRHRELHRLHPDADQRFLVLETVKSKFTACLYMVLTTAVAFGSLVVSGVRPVIDFGWMMSVSLAVALLLAFTLLPAALMLIKPGRPQEERDYTAVVSAWLPRVIERRGGAIMLAAALFTVLGALGLRQLTVENRFIDNFKESTEIHQGMLLIDRELGGTISLDVIVNPPPKRAAAPVETAPEETAKTAPAAANDPLAVVGLAPATTSAQPAPEDPLAVVGLAPASKPAQPALEDPLAVVGLAPSTTPKPAQSAPQDPLAVVGLAPAPASQDPLAVVGLTQPPPAEADPLAVVGLSAKTLAAEAPLATDPGITGRSYWFNSFMAEDVRRIHDYLDGIPEVGKVLSLATTMEILKQINGGQMLDDVTLSILYERLCPRT</sequence>
<feature type="transmembrane region" description="Helical" evidence="7">
    <location>
        <begin position="265"/>
        <end position="284"/>
    </location>
</feature>
<evidence type="ECO:0000313" key="9">
    <source>
        <dbReference type="EMBL" id="OSM04229.1"/>
    </source>
</evidence>
<dbReference type="InterPro" id="IPR050545">
    <property type="entry name" value="Mycobact_MmpL"/>
</dbReference>
<dbReference type="InterPro" id="IPR000731">
    <property type="entry name" value="SSD"/>
</dbReference>
<feature type="transmembrane region" description="Helical" evidence="7">
    <location>
        <begin position="393"/>
        <end position="419"/>
    </location>
</feature>
<keyword evidence="5 7" id="KW-1133">Transmembrane helix</keyword>
<comment type="caution">
    <text evidence="9">The sequence shown here is derived from an EMBL/GenBank/DDBJ whole genome shotgun (WGS) entry which is preliminary data.</text>
</comment>
<feature type="transmembrane region" description="Helical" evidence="7">
    <location>
        <begin position="367"/>
        <end position="387"/>
    </location>
</feature>
<dbReference type="PROSITE" id="PS50156">
    <property type="entry name" value="SSD"/>
    <property type="match status" value="1"/>
</dbReference>
<evidence type="ECO:0000256" key="3">
    <source>
        <dbReference type="ARBA" id="ARBA00022475"/>
    </source>
</evidence>
<evidence type="ECO:0000259" key="8">
    <source>
        <dbReference type="PROSITE" id="PS50156"/>
    </source>
</evidence>
<keyword evidence="10" id="KW-1185">Reference proteome</keyword>
<dbReference type="PROSITE" id="PS51257">
    <property type="entry name" value="PROKAR_LIPOPROTEIN"/>
    <property type="match status" value="1"/>
</dbReference>